<dbReference type="EMBL" id="LN714481">
    <property type="protein sequence ID" value="CEL66434.1"/>
    <property type="molecule type" value="Genomic_DNA"/>
</dbReference>
<evidence type="ECO:0000256" key="2">
    <source>
        <dbReference type="SAM" id="Phobius"/>
    </source>
</evidence>
<organism evidence="3">
    <name type="scientific">Neospora caninum (strain Liverpool)</name>
    <dbReference type="NCBI Taxonomy" id="572307"/>
    <lineage>
        <taxon>Eukaryota</taxon>
        <taxon>Sar</taxon>
        <taxon>Alveolata</taxon>
        <taxon>Apicomplexa</taxon>
        <taxon>Conoidasida</taxon>
        <taxon>Coccidia</taxon>
        <taxon>Eucoccidiorida</taxon>
        <taxon>Eimeriorina</taxon>
        <taxon>Sarcocystidae</taxon>
        <taxon>Neospora</taxon>
    </lineage>
</organism>
<gene>
    <name evidence="3" type="ORF">BN1204_022480</name>
</gene>
<evidence type="ECO:0000256" key="1">
    <source>
        <dbReference type="SAM" id="MobiDB-lite"/>
    </source>
</evidence>
<feature type="transmembrane region" description="Helical" evidence="2">
    <location>
        <begin position="148"/>
        <end position="169"/>
    </location>
</feature>
<sequence length="204" mass="22657">MFRGVTAVRSLRSLACRRQCRDISRLSPSSSSAFAENSPPSIERGEAGERRMHHLPTPSCLGSLASLARRLPDSYANLPQAPSGRERTPRSREAFGASESTGCVSAVASSIPDPRTSERFGHCSWIPHAGDEERARCVKSATRENPEFLRGILRICALGGALLGGYIMLIRPRKKGMRLDRRRSKKQYRHGRHVGGWNYRWLGS</sequence>
<evidence type="ECO:0008006" key="4">
    <source>
        <dbReference type="Google" id="ProtNLM"/>
    </source>
</evidence>
<reference evidence="3" key="1">
    <citation type="journal article" date="2015" name="PLoS ONE">
        <title>Comprehensive Evaluation of Toxoplasma gondii VEG and Neospora caninum LIV Genomes with Tachyzoite Stage Transcriptome and Proteome Defines Novel Transcript Features.</title>
        <authorList>
            <person name="Ramaprasad A."/>
            <person name="Mourier T."/>
            <person name="Naeem R."/>
            <person name="Malas T.B."/>
            <person name="Moussa E."/>
            <person name="Panigrahi A."/>
            <person name="Vermont S.J."/>
            <person name="Otto T.D."/>
            <person name="Wastling J."/>
            <person name="Pain A."/>
        </authorList>
    </citation>
    <scope>NUCLEOTIDE SEQUENCE</scope>
    <source>
        <strain evidence="3">Liverpool</strain>
    </source>
</reference>
<name>A0A0F7U987_NEOCL</name>
<protein>
    <recommendedName>
        <fullName evidence="4">Transmembrane protein</fullName>
    </recommendedName>
</protein>
<evidence type="ECO:0000313" key="3">
    <source>
        <dbReference type="EMBL" id="CEL66434.1"/>
    </source>
</evidence>
<keyword evidence="2" id="KW-1133">Transmembrane helix</keyword>
<keyword evidence="2" id="KW-0812">Transmembrane</keyword>
<proteinExistence type="predicted"/>
<accession>A0A0F7U987</accession>
<feature type="region of interest" description="Disordered" evidence="1">
    <location>
        <begin position="75"/>
        <end position="99"/>
    </location>
</feature>
<keyword evidence="2" id="KW-0472">Membrane</keyword>
<dbReference type="AlphaFoldDB" id="A0A0F7U987"/>
<feature type="compositionally biased region" description="Basic and acidic residues" evidence="1">
    <location>
        <begin position="84"/>
        <end position="93"/>
    </location>
</feature>